<protein>
    <submittedName>
        <fullName evidence="3">Uncharacterized protein</fullName>
    </submittedName>
</protein>
<evidence type="ECO:0000256" key="2">
    <source>
        <dbReference type="SAM" id="Phobius"/>
    </source>
</evidence>
<dbReference type="RefSeq" id="WP_203414692.1">
    <property type="nucleotide sequence ID" value="NZ_CP060244.1"/>
</dbReference>
<feature type="transmembrane region" description="Helical" evidence="2">
    <location>
        <begin position="82"/>
        <end position="105"/>
    </location>
</feature>
<dbReference type="EMBL" id="CP060244">
    <property type="protein sequence ID" value="QNT78371.1"/>
    <property type="molecule type" value="Genomic_DNA"/>
</dbReference>
<accession>A0A7H1NRG1</accession>
<keyword evidence="2" id="KW-0472">Membrane</keyword>
<name>A0A7H1NRG1_9PROT</name>
<evidence type="ECO:0000313" key="4">
    <source>
        <dbReference type="Proteomes" id="UP000516349"/>
    </source>
</evidence>
<evidence type="ECO:0000313" key="3">
    <source>
        <dbReference type="EMBL" id="QNT78371.1"/>
    </source>
</evidence>
<proteinExistence type="predicted"/>
<reference evidence="3 4" key="1">
    <citation type="submission" date="2020-08" db="EMBL/GenBank/DDBJ databases">
        <title>Complete genome sequence of Entomobacter blattae G55GP.</title>
        <authorList>
            <person name="Poehlein A."/>
            <person name="Guzman J."/>
            <person name="Daniel R."/>
            <person name="Vilcinskas A."/>
        </authorList>
    </citation>
    <scope>NUCLEOTIDE SEQUENCE [LARGE SCALE GENOMIC DNA]</scope>
    <source>
        <strain evidence="3 4">G55GP</strain>
    </source>
</reference>
<evidence type="ECO:0000256" key="1">
    <source>
        <dbReference type="SAM" id="MobiDB-lite"/>
    </source>
</evidence>
<feature type="transmembrane region" description="Helical" evidence="2">
    <location>
        <begin position="12"/>
        <end position="33"/>
    </location>
</feature>
<keyword evidence="4" id="KW-1185">Reference proteome</keyword>
<gene>
    <name evidence="3" type="ORF">JGUZn3_11440</name>
</gene>
<feature type="transmembrane region" description="Helical" evidence="2">
    <location>
        <begin position="40"/>
        <end position="62"/>
    </location>
</feature>
<keyword evidence="2" id="KW-0812">Transmembrane</keyword>
<feature type="region of interest" description="Disordered" evidence="1">
    <location>
        <begin position="170"/>
        <end position="197"/>
    </location>
</feature>
<organism evidence="3 4">
    <name type="scientific">Entomobacter blattae</name>
    <dbReference type="NCBI Taxonomy" id="2762277"/>
    <lineage>
        <taxon>Bacteria</taxon>
        <taxon>Pseudomonadati</taxon>
        <taxon>Pseudomonadota</taxon>
        <taxon>Alphaproteobacteria</taxon>
        <taxon>Acetobacterales</taxon>
        <taxon>Acetobacteraceae</taxon>
        <taxon>Entomobacter</taxon>
    </lineage>
</organism>
<dbReference type="AlphaFoldDB" id="A0A7H1NRG1"/>
<dbReference type="KEGG" id="ebla:JGUZn3_11440"/>
<dbReference type="Proteomes" id="UP000516349">
    <property type="component" value="Chromosome"/>
</dbReference>
<feature type="transmembrane region" description="Helical" evidence="2">
    <location>
        <begin position="117"/>
        <end position="142"/>
    </location>
</feature>
<keyword evidence="2" id="KW-1133">Transmembrane helix</keyword>
<sequence>MVSERSVERNRLSRLEAAIVLVFTAIAIVIMVLPTLMNGIYILVKEVFGAVLLPFVLLSTLGGDGKTTTYGFGNDAGIYSTAPGYFLHNLLATSCLVAGIALFFLAKRDRVYPITRISGVAFTILAIVVAHWPAWLAIIPAFCVQFYELLRTIYFLKFAAPRFVDPRFADPQYPDPHREAALHQPPVSSIEGEKEQE</sequence>